<proteinExistence type="inferred from homology"/>
<dbReference type="SUPFAM" id="SSF56935">
    <property type="entry name" value="Porins"/>
    <property type="match status" value="1"/>
</dbReference>
<feature type="domain" description="TonB-dependent receptor plug" evidence="12">
    <location>
        <begin position="55"/>
        <end position="172"/>
    </location>
</feature>
<evidence type="ECO:0000256" key="8">
    <source>
        <dbReference type="PROSITE-ProRule" id="PRU01360"/>
    </source>
</evidence>
<comment type="similarity">
    <text evidence="8 9">Belongs to the TonB-dependent receptor family.</text>
</comment>
<reference evidence="13 14" key="1">
    <citation type="submission" date="2016-08" db="EMBL/GenBank/DDBJ databases">
        <title>Evolution of the type three secretion system and type three effector repertoires in Xanthomonas.</title>
        <authorList>
            <person name="Merda D."/>
            <person name="Briand M."/>
            <person name="Bosis E."/>
            <person name="Rousseau C."/>
            <person name="Portier P."/>
            <person name="Jacques M.-A."/>
            <person name="Fischer-Le Saux M."/>
        </authorList>
    </citation>
    <scope>NUCLEOTIDE SEQUENCE [LARGE SCALE GENOMIC DNA]</scope>
    <source>
        <strain evidence="13 14">CFBP 4691</strain>
    </source>
</reference>
<evidence type="ECO:0000259" key="11">
    <source>
        <dbReference type="Pfam" id="PF00593"/>
    </source>
</evidence>
<dbReference type="InterPro" id="IPR000531">
    <property type="entry name" value="Beta-barrel_TonB"/>
</dbReference>
<dbReference type="Pfam" id="PF00593">
    <property type="entry name" value="TonB_dep_Rec_b-barrel"/>
    <property type="match status" value="1"/>
</dbReference>
<dbReference type="Gene3D" id="2.40.170.20">
    <property type="entry name" value="TonB-dependent receptor, beta-barrel domain"/>
    <property type="match status" value="1"/>
</dbReference>
<evidence type="ECO:0000256" key="2">
    <source>
        <dbReference type="ARBA" id="ARBA00022448"/>
    </source>
</evidence>
<feature type="chain" id="PRO_5015523498" evidence="10">
    <location>
        <begin position="35"/>
        <end position="922"/>
    </location>
</feature>
<evidence type="ECO:0000259" key="12">
    <source>
        <dbReference type="Pfam" id="PF07715"/>
    </source>
</evidence>
<keyword evidence="14" id="KW-1185">Reference proteome</keyword>
<dbReference type="EMBL" id="MIGX01000004">
    <property type="protein sequence ID" value="PPT92921.1"/>
    <property type="molecule type" value="Genomic_DNA"/>
</dbReference>
<gene>
    <name evidence="13" type="ORF">XthCFBP4691_01640</name>
</gene>
<protein>
    <submittedName>
        <fullName evidence="13">TonB-dependent receptor</fullName>
    </submittedName>
</protein>
<evidence type="ECO:0000313" key="14">
    <source>
        <dbReference type="Proteomes" id="UP000239898"/>
    </source>
</evidence>
<sequence length="922" mass="98206">MNSDIQRRATRRHVLCASVAGVLAATIAVPAALAQEASTLDRITVTGSNIPRTNTETPSPVQVVTRQEIDRTGKTTVAEYLQTLTSDGAGSIPKTFGNGFAGGGAGISLRGLGAGSTLVLLNGRRMATYGLADDGQKVFTDLSTIPLDAVERIDILKDGASAIYGSDAIAGVVNIILRNDFEGAILRGSYGMSGDSDGNARKATLTAGTGNLADDGWNAFFSLDVGKTDAIKISDRKDRKWIGTGDTRRWGYGNDAQYLGGAFLSNRTRGGVGPNGSVYNSAGQLVALPGCAGLTTIPGQTDATIQAQGCLWDPAQQYRDLSPEEKYVNVFGRASFAFGEGGEIYTEIGYSKKETVFSNTPSGVSGGWGYPEGPVNANSGPRATVLGPTHLDNPIQGQASRLRYSAWDVGPRVTDNTNEFNRFLLGVKGNWGEWSYDTAYLHSGTDLVNKRTGYLRFSAVQCALGNPACPGGTWRIGDNAGQNSQALYDFISPTISARAKSSLDMFDFKVSRSLIDLQGGPLGLALGTEWRKTSNSLTPQTYTDQGDIIGLGYSAYDGTQNVYAGYAELSAPVLEQLELSAAVRYDKYESGDGKATPKLGVKWTPADWIALRATYAEGFRAPNPAENGDGGLAAFSSARDPVRCAASGNNAQECAANQVAIITRPNPTLKPEESKSYSMGIVLQPTSTTSLTVDAWQIKRTNEIAQGSTADAIAAGNVLRDNNNIGGVANSGSILAVNTAYVNANSSRVRGIDTDIRQTFDIGPGQLELDAQWSHLLKFERTEGDTTVDYVGTHGNCDVTNCIGTPQDRINFGTTWKQGVWSVSGVVNYIDSIENKDRRGGDYLAFYADGSPVEKIASFTTFDLSGRWAMTEAFELSASVQNVFDRIAPLDPTTYGAVNYNPLHYSGAVGRYFTLGAKYTFN</sequence>
<dbReference type="AlphaFoldDB" id="A0A2S6ZKX0"/>
<keyword evidence="10" id="KW-0732">Signal</keyword>
<dbReference type="CDD" id="cd01347">
    <property type="entry name" value="ligand_gated_channel"/>
    <property type="match status" value="1"/>
</dbReference>
<name>A0A2S6ZKX0_9XANT</name>
<keyword evidence="5 9" id="KW-0798">TonB box</keyword>
<dbReference type="Proteomes" id="UP000239898">
    <property type="component" value="Unassembled WGS sequence"/>
</dbReference>
<organism evidence="13 14">
    <name type="scientific">Xanthomonas theicola</name>
    <dbReference type="NCBI Taxonomy" id="56464"/>
    <lineage>
        <taxon>Bacteria</taxon>
        <taxon>Pseudomonadati</taxon>
        <taxon>Pseudomonadota</taxon>
        <taxon>Gammaproteobacteria</taxon>
        <taxon>Lysobacterales</taxon>
        <taxon>Lysobacteraceae</taxon>
        <taxon>Xanthomonas</taxon>
    </lineage>
</organism>
<comment type="subcellular location">
    <subcellularLocation>
        <location evidence="1 8">Cell outer membrane</location>
        <topology evidence="1 8">Multi-pass membrane protein</topology>
    </subcellularLocation>
</comment>
<dbReference type="Pfam" id="PF07715">
    <property type="entry name" value="Plug"/>
    <property type="match status" value="1"/>
</dbReference>
<dbReference type="InterPro" id="IPR036942">
    <property type="entry name" value="Beta-barrel_TonB_sf"/>
</dbReference>
<feature type="signal peptide" evidence="10">
    <location>
        <begin position="1"/>
        <end position="34"/>
    </location>
</feature>
<dbReference type="PROSITE" id="PS52016">
    <property type="entry name" value="TONB_DEPENDENT_REC_3"/>
    <property type="match status" value="1"/>
</dbReference>
<evidence type="ECO:0000256" key="4">
    <source>
        <dbReference type="ARBA" id="ARBA00022692"/>
    </source>
</evidence>
<dbReference type="GO" id="GO:0009279">
    <property type="term" value="C:cell outer membrane"/>
    <property type="evidence" value="ECO:0007669"/>
    <property type="project" value="UniProtKB-SubCell"/>
</dbReference>
<evidence type="ECO:0000256" key="3">
    <source>
        <dbReference type="ARBA" id="ARBA00022452"/>
    </source>
</evidence>
<dbReference type="OrthoDB" id="6276154at2"/>
<evidence type="ECO:0000256" key="7">
    <source>
        <dbReference type="ARBA" id="ARBA00023237"/>
    </source>
</evidence>
<evidence type="ECO:0000256" key="9">
    <source>
        <dbReference type="RuleBase" id="RU003357"/>
    </source>
</evidence>
<dbReference type="InterPro" id="IPR012910">
    <property type="entry name" value="Plug_dom"/>
</dbReference>
<feature type="domain" description="TonB-dependent receptor-like beta-barrel" evidence="11">
    <location>
        <begin position="359"/>
        <end position="883"/>
    </location>
</feature>
<keyword evidence="2 8" id="KW-0813">Transport</keyword>
<evidence type="ECO:0000256" key="5">
    <source>
        <dbReference type="ARBA" id="ARBA00023077"/>
    </source>
</evidence>
<keyword evidence="4 8" id="KW-0812">Transmembrane</keyword>
<dbReference type="PROSITE" id="PS51318">
    <property type="entry name" value="TAT"/>
    <property type="match status" value="1"/>
</dbReference>
<dbReference type="PANTHER" id="PTHR47234:SF2">
    <property type="entry name" value="TONB-DEPENDENT RECEPTOR"/>
    <property type="match status" value="1"/>
</dbReference>
<keyword evidence="7 8" id="KW-0998">Cell outer membrane</keyword>
<dbReference type="RefSeq" id="WP_128418820.1">
    <property type="nucleotide sequence ID" value="NZ_CP049017.1"/>
</dbReference>
<evidence type="ECO:0000256" key="1">
    <source>
        <dbReference type="ARBA" id="ARBA00004571"/>
    </source>
</evidence>
<dbReference type="PANTHER" id="PTHR47234">
    <property type="match status" value="1"/>
</dbReference>
<dbReference type="InterPro" id="IPR037066">
    <property type="entry name" value="Plug_dom_sf"/>
</dbReference>
<evidence type="ECO:0000256" key="6">
    <source>
        <dbReference type="ARBA" id="ARBA00023136"/>
    </source>
</evidence>
<dbReference type="Gene3D" id="2.170.130.10">
    <property type="entry name" value="TonB-dependent receptor, plug domain"/>
    <property type="match status" value="1"/>
</dbReference>
<keyword evidence="6 8" id="KW-0472">Membrane</keyword>
<dbReference type="InterPro" id="IPR006311">
    <property type="entry name" value="TAT_signal"/>
</dbReference>
<comment type="caution">
    <text evidence="13">The sequence shown here is derived from an EMBL/GenBank/DDBJ whole genome shotgun (WGS) entry which is preliminary data.</text>
</comment>
<accession>A0A2S6ZKX0</accession>
<keyword evidence="13" id="KW-0675">Receptor</keyword>
<evidence type="ECO:0000313" key="13">
    <source>
        <dbReference type="EMBL" id="PPT92921.1"/>
    </source>
</evidence>
<keyword evidence="3 8" id="KW-1134">Transmembrane beta strand</keyword>
<evidence type="ECO:0000256" key="10">
    <source>
        <dbReference type="SAM" id="SignalP"/>
    </source>
</evidence>
<dbReference type="InterPro" id="IPR039426">
    <property type="entry name" value="TonB-dep_rcpt-like"/>
</dbReference>